<name>A0ABW9IBY7_STRGJ</name>
<reference evidence="1 2" key="1">
    <citation type="submission" date="2024-12" db="EMBL/GenBank/DDBJ databases">
        <title>Forecasting of Potato common scab and diversities of Pathogenic streptomyces spp. in china.</title>
        <authorList>
            <person name="Handique U."/>
            <person name="Wu J."/>
        </authorList>
    </citation>
    <scope>NUCLEOTIDE SEQUENCE [LARGE SCALE GENOMIC DNA]</scope>
    <source>
        <strain evidence="1 2">ZRIMU1585</strain>
    </source>
</reference>
<comment type="caution">
    <text evidence="1">The sequence shown here is derived from an EMBL/GenBank/DDBJ whole genome shotgun (WGS) entry which is preliminary data.</text>
</comment>
<sequence length="125" mass="14080">MKMTRDGDVFIARLTPRQVSAMYEALSYLSQQDYGDTQLTLLVGAGRETVDALVERLAVRHTESSDFRLTMEELHMVHSALTAVPLNFTGREGAFLEELFNIRLGFYRENFDALAYAVVRTAAEA</sequence>
<accession>A0ABW9IBY7</accession>
<gene>
    <name evidence="1" type="ORF">ACKI1S_07720</name>
</gene>
<dbReference type="Proteomes" id="UP001631993">
    <property type="component" value="Unassembled WGS sequence"/>
</dbReference>
<keyword evidence="2" id="KW-1185">Reference proteome</keyword>
<proteinExistence type="predicted"/>
<dbReference type="RefSeq" id="WP_369279284.1">
    <property type="nucleotide sequence ID" value="NZ_JBJVMW010000002.1"/>
</dbReference>
<evidence type="ECO:0000313" key="2">
    <source>
        <dbReference type="Proteomes" id="UP001631993"/>
    </source>
</evidence>
<protein>
    <submittedName>
        <fullName evidence="1">Uncharacterized protein</fullName>
    </submittedName>
</protein>
<organism evidence="1 2">
    <name type="scientific">Streptomyces galilaeus</name>
    <dbReference type="NCBI Taxonomy" id="33899"/>
    <lineage>
        <taxon>Bacteria</taxon>
        <taxon>Bacillati</taxon>
        <taxon>Actinomycetota</taxon>
        <taxon>Actinomycetes</taxon>
        <taxon>Kitasatosporales</taxon>
        <taxon>Streptomycetaceae</taxon>
        <taxon>Streptomyces</taxon>
    </lineage>
</organism>
<evidence type="ECO:0000313" key="1">
    <source>
        <dbReference type="EMBL" id="MFM9646023.1"/>
    </source>
</evidence>
<dbReference type="EMBL" id="JBJVNE010000003">
    <property type="protein sequence ID" value="MFM9646023.1"/>
    <property type="molecule type" value="Genomic_DNA"/>
</dbReference>